<accession>A0A0C9ZLJ8</accession>
<proteinExistence type="predicted"/>
<dbReference type="PANTHER" id="PTHR43194">
    <property type="entry name" value="HYDROLASE ALPHA/BETA FOLD FAMILY"/>
    <property type="match status" value="1"/>
</dbReference>
<dbReference type="Pfam" id="PF12697">
    <property type="entry name" value="Abhydrolase_6"/>
    <property type="match status" value="1"/>
</dbReference>
<keyword evidence="3" id="KW-1185">Reference proteome</keyword>
<dbReference type="InterPro" id="IPR000073">
    <property type="entry name" value="AB_hydrolase_1"/>
</dbReference>
<dbReference type="Proteomes" id="UP000054018">
    <property type="component" value="Unassembled WGS sequence"/>
</dbReference>
<dbReference type="OrthoDB" id="9978720at2759"/>
<evidence type="ECO:0000313" key="2">
    <source>
        <dbReference type="EMBL" id="KIK20743.1"/>
    </source>
</evidence>
<gene>
    <name evidence="2" type="ORF">PISMIDRAFT_105317</name>
</gene>
<sequence>MSSERARSTPHTRDYFYVGGSYTTVSGGSEIAHGQLYVEHLAPIEKTRSIPILFIHGNGMTAANFLNTPDGRPGWADYFLAQGYEVYLVDQPCRGRSPWHQGVDGSKSTMSVYKVESRFTATAKYKLWPQASLHTQWPGAGTKGDPVFDTFYKSIVPSLTSPVEVSQLMKAAGTQLLDRIGPVILVTHSQSGSLGWILGDSRPHLVSAIVALEPAGPPFQQAVFASTPSRAYGIADIPLTFDPPVLSPSDLVRVILERTAFYSNIQQAPPARRLPRLACVPVLVVTSESGYHAMYDHCTVQFLRDAGVDVTHTRLEALGIRGNGHMMFMERNSSEIVGVVERWISKVLPVPNEGS</sequence>
<dbReference type="InterPro" id="IPR050228">
    <property type="entry name" value="Carboxylesterase_BioH"/>
</dbReference>
<dbReference type="SUPFAM" id="SSF53474">
    <property type="entry name" value="alpha/beta-Hydrolases"/>
    <property type="match status" value="1"/>
</dbReference>
<evidence type="ECO:0000259" key="1">
    <source>
        <dbReference type="Pfam" id="PF12697"/>
    </source>
</evidence>
<dbReference type="AlphaFoldDB" id="A0A0C9ZLJ8"/>
<dbReference type="CDD" id="cd12809">
    <property type="entry name" value="Esterase_713_like-2"/>
    <property type="match status" value="1"/>
</dbReference>
<feature type="domain" description="AB hydrolase-1" evidence="1">
    <location>
        <begin position="52"/>
        <end position="335"/>
    </location>
</feature>
<reference evidence="3" key="2">
    <citation type="submission" date="2015-01" db="EMBL/GenBank/DDBJ databases">
        <title>Evolutionary Origins and Diversification of the Mycorrhizal Mutualists.</title>
        <authorList>
            <consortium name="DOE Joint Genome Institute"/>
            <consortium name="Mycorrhizal Genomics Consortium"/>
            <person name="Kohler A."/>
            <person name="Kuo A."/>
            <person name="Nagy L.G."/>
            <person name="Floudas D."/>
            <person name="Copeland A."/>
            <person name="Barry K.W."/>
            <person name="Cichocki N."/>
            <person name="Veneault-Fourrey C."/>
            <person name="LaButti K."/>
            <person name="Lindquist E.A."/>
            <person name="Lipzen A."/>
            <person name="Lundell T."/>
            <person name="Morin E."/>
            <person name="Murat C."/>
            <person name="Riley R."/>
            <person name="Ohm R."/>
            <person name="Sun H."/>
            <person name="Tunlid A."/>
            <person name="Henrissat B."/>
            <person name="Grigoriev I.V."/>
            <person name="Hibbett D.S."/>
            <person name="Martin F."/>
        </authorList>
    </citation>
    <scope>NUCLEOTIDE SEQUENCE [LARGE SCALE GENOMIC DNA]</scope>
    <source>
        <strain evidence="3">441</strain>
    </source>
</reference>
<dbReference type="PANTHER" id="PTHR43194:SF4">
    <property type="entry name" value="AB HYDROLASE-1 DOMAIN-CONTAINING PROTEIN"/>
    <property type="match status" value="1"/>
</dbReference>
<dbReference type="Gene3D" id="3.40.50.1820">
    <property type="entry name" value="alpha/beta hydrolase"/>
    <property type="match status" value="1"/>
</dbReference>
<dbReference type="EMBL" id="KN833760">
    <property type="protein sequence ID" value="KIK20743.1"/>
    <property type="molecule type" value="Genomic_DNA"/>
</dbReference>
<organism evidence="2 3">
    <name type="scientific">Pisolithus microcarpus 441</name>
    <dbReference type="NCBI Taxonomy" id="765257"/>
    <lineage>
        <taxon>Eukaryota</taxon>
        <taxon>Fungi</taxon>
        <taxon>Dikarya</taxon>
        <taxon>Basidiomycota</taxon>
        <taxon>Agaricomycotina</taxon>
        <taxon>Agaricomycetes</taxon>
        <taxon>Agaricomycetidae</taxon>
        <taxon>Boletales</taxon>
        <taxon>Sclerodermatineae</taxon>
        <taxon>Pisolithaceae</taxon>
        <taxon>Pisolithus</taxon>
    </lineage>
</organism>
<dbReference type="InterPro" id="IPR029058">
    <property type="entry name" value="AB_hydrolase_fold"/>
</dbReference>
<name>A0A0C9ZLJ8_9AGAM</name>
<dbReference type="STRING" id="765257.A0A0C9ZLJ8"/>
<evidence type="ECO:0000313" key="3">
    <source>
        <dbReference type="Proteomes" id="UP000054018"/>
    </source>
</evidence>
<protein>
    <recommendedName>
        <fullName evidence="1">AB hydrolase-1 domain-containing protein</fullName>
    </recommendedName>
</protein>
<reference evidence="2 3" key="1">
    <citation type="submission" date="2014-04" db="EMBL/GenBank/DDBJ databases">
        <authorList>
            <consortium name="DOE Joint Genome Institute"/>
            <person name="Kuo A."/>
            <person name="Kohler A."/>
            <person name="Costa M.D."/>
            <person name="Nagy L.G."/>
            <person name="Floudas D."/>
            <person name="Copeland A."/>
            <person name="Barry K.W."/>
            <person name="Cichocki N."/>
            <person name="Veneault-Fourrey C."/>
            <person name="LaButti K."/>
            <person name="Lindquist E.A."/>
            <person name="Lipzen A."/>
            <person name="Lundell T."/>
            <person name="Morin E."/>
            <person name="Murat C."/>
            <person name="Sun H."/>
            <person name="Tunlid A."/>
            <person name="Henrissat B."/>
            <person name="Grigoriev I.V."/>
            <person name="Hibbett D.S."/>
            <person name="Martin F."/>
            <person name="Nordberg H.P."/>
            <person name="Cantor M.N."/>
            <person name="Hua S.X."/>
        </authorList>
    </citation>
    <scope>NUCLEOTIDE SEQUENCE [LARGE SCALE GENOMIC DNA]</scope>
    <source>
        <strain evidence="2 3">441</strain>
    </source>
</reference>
<dbReference type="HOGENOM" id="CLU_038297_1_0_1"/>